<dbReference type="InterPro" id="IPR032751">
    <property type="entry name" value="Fuseless"/>
</dbReference>
<feature type="transmembrane region" description="Helical" evidence="1">
    <location>
        <begin position="212"/>
        <end position="232"/>
    </location>
</feature>
<dbReference type="Proteomes" id="UP000838412">
    <property type="component" value="Chromosome 4"/>
</dbReference>
<evidence type="ECO:0000313" key="3">
    <source>
        <dbReference type="Proteomes" id="UP000838412"/>
    </source>
</evidence>
<feature type="transmembrane region" description="Helical" evidence="1">
    <location>
        <begin position="282"/>
        <end position="301"/>
    </location>
</feature>
<proteinExistence type="predicted"/>
<sequence length="379" mass="41768">MSSPKVTFLHTVNNFAVVGLLITPMVVSYWRGTWGLMDRYLLPREPVYSPWVSVGIGVPLLLMLNLLQSPLRRLAGRTDSCVVQHVCHVLYVYVHGFANVNHWRGVWKLLDVYTGINATSVVVCAVLAVVVKAVMRTLYNTLAPPILVATDFSSDPFTITTRFRTDSSSCSLRFALDALFTVGFMGSAVVLFWRGTWEMFDLFLFPGNAQLTALSCLAIGFLLYLVQTVLQFPVMRLSRRLEKYLLLQVVLEDIFNLVSAVCAVSYWRGVWLTCDLLLLPDAPTLSLLVSHAVGTGVLYLACAGRSVIVTGCVIDGEAGDGAGVRLGHYLRMDDLLSQYQPQSPEDGEGPQVNQVQMDKVPGKTANAAVADDMIQQSRL</sequence>
<feature type="transmembrane region" description="Helical" evidence="1">
    <location>
        <begin position="172"/>
        <end position="192"/>
    </location>
</feature>
<keyword evidence="1" id="KW-0472">Membrane</keyword>
<dbReference type="PANTHER" id="PTHR35270:SF2">
    <property type="entry name" value="FUSELESS, ISOFORM A"/>
    <property type="match status" value="1"/>
</dbReference>
<keyword evidence="3" id="KW-1185">Reference proteome</keyword>
<evidence type="ECO:0000256" key="1">
    <source>
        <dbReference type="SAM" id="Phobius"/>
    </source>
</evidence>
<gene>
    <name evidence="2" type="primary">Hypp2330</name>
    <name evidence="2" type="ORF">BLAG_LOCUS16821</name>
</gene>
<keyword evidence="1" id="KW-0812">Transmembrane</keyword>
<feature type="transmembrane region" description="Helical" evidence="1">
    <location>
        <begin position="112"/>
        <end position="131"/>
    </location>
</feature>
<name>A0A8J9ZSH4_BRALA</name>
<keyword evidence="1" id="KW-1133">Transmembrane helix</keyword>
<feature type="transmembrane region" description="Helical" evidence="1">
    <location>
        <begin position="244"/>
        <end position="267"/>
    </location>
</feature>
<feature type="transmembrane region" description="Helical" evidence="1">
    <location>
        <begin position="12"/>
        <end position="30"/>
    </location>
</feature>
<feature type="transmembrane region" description="Helical" evidence="1">
    <location>
        <begin position="50"/>
        <end position="68"/>
    </location>
</feature>
<protein>
    <submittedName>
        <fullName evidence="2">Hypp2330 protein</fullName>
    </submittedName>
</protein>
<organism evidence="2 3">
    <name type="scientific">Branchiostoma lanceolatum</name>
    <name type="common">Common lancelet</name>
    <name type="synonym">Amphioxus lanceolatum</name>
    <dbReference type="NCBI Taxonomy" id="7740"/>
    <lineage>
        <taxon>Eukaryota</taxon>
        <taxon>Metazoa</taxon>
        <taxon>Chordata</taxon>
        <taxon>Cephalochordata</taxon>
        <taxon>Leptocardii</taxon>
        <taxon>Amphioxiformes</taxon>
        <taxon>Branchiostomatidae</taxon>
        <taxon>Branchiostoma</taxon>
    </lineage>
</organism>
<evidence type="ECO:0000313" key="2">
    <source>
        <dbReference type="EMBL" id="CAH1261384.1"/>
    </source>
</evidence>
<feature type="transmembrane region" description="Helical" evidence="1">
    <location>
        <begin position="80"/>
        <end position="100"/>
    </location>
</feature>
<dbReference type="PANTHER" id="PTHR35270">
    <property type="entry name" value="FUSELESS, ISOFORM A"/>
    <property type="match status" value="1"/>
</dbReference>
<accession>A0A8J9ZSH4</accession>
<dbReference type="Pfam" id="PF15993">
    <property type="entry name" value="Fuseless"/>
    <property type="match status" value="1"/>
</dbReference>
<dbReference type="AlphaFoldDB" id="A0A8J9ZSH4"/>
<reference evidence="2" key="1">
    <citation type="submission" date="2022-01" db="EMBL/GenBank/DDBJ databases">
        <authorList>
            <person name="Braso-Vives M."/>
        </authorList>
    </citation>
    <scope>NUCLEOTIDE SEQUENCE</scope>
</reference>
<dbReference type="EMBL" id="OV696689">
    <property type="protein sequence ID" value="CAH1261384.1"/>
    <property type="molecule type" value="Genomic_DNA"/>
</dbReference>
<dbReference type="OrthoDB" id="45313at2759"/>